<proteinExistence type="predicted"/>
<keyword evidence="1" id="KW-0732">Signal</keyword>
<reference evidence="2" key="1">
    <citation type="submission" date="2021-01" db="EMBL/GenBank/DDBJ databases">
        <title>Whole genome shotgun sequence of Virgisporangium aliadipatigenens NBRC 105644.</title>
        <authorList>
            <person name="Komaki H."/>
            <person name="Tamura T."/>
        </authorList>
    </citation>
    <scope>NUCLEOTIDE SEQUENCE</scope>
    <source>
        <strain evidence="2">NBRC 105644</strain>
    </source>
</reference>
<dbReference type="Pfam" id="PF14042">
    <property type="entry name" value="DUF4247"/>
    <property type="match status" value="1"/>
</dbReference>
<evidence type="ECO:0000256" key="1">
    <source>
        <dbReference type="SAM" id="SignalP"/>
    </source>
</evidence>
<comment type="caution">
    <text evidence="2">The sequence shown here is derived from an EMBL/GenBank/DDBJ whole genome shotgun (WGS) entry which is preliminary data.</text>
</comment>
<dbReference type="EMBL" id="BOPF01000028">
    <property type="protein sequence ID" value="GIJ49507.1"/>
    <property type="molecule type" value="Genomic_DNA"/>
</dbReference>
<keyword evidence="3" id="KW-1185">Reference proteome</keyword>
<gene>
    <name evidence="2" type="ORF">Val02_63930</name>
</gene>
<feature type="chain" id="PRO_5038999716" description="DUF4247 domain-containing protein" evidence="1">
    <location>
        <begin position="19"/>
        <end position="136"/>
    </location>
</feature>
<evidence type="ECO:0000313" key="2">
    <source>
        <dbReference type="EMBL" id="GIJ49507.1"/>
    </source>
</evidence>
<organism evidence="2 3">
    <name type="scientific">Virgisporangium aliadipatigenens</name>
    <dbReference type="NCBI Taxonomy" id="741659"/>
    <lineage>
        <taxon>Bacteria</taxon>
        <taxon>Bacillati</taxon>
        <taxon>Actinomycetota</taxon>
        <taxon>Actinomycetes</taxon>
        <taxon>Micromonosporales</taxon>
        <taxon>Micromonosporaceae</taxon>
        <taxon>Virgisporangium</taxon>
    </lineage>
</organism>
<evidence type="ECO:0008006" key="4">
    <source>
        <dbReference type="Google" id="ProtNLM"/>
    </source>
</evidence>
<name>A0A8J3YS65_9ACTN</name>
<feature type="signal peptide" evidence="1">
    <location>
        <begin position="1"/>
        <end position="18"/>
    </location>
</feature>
<dbReference type="InterPro" id="IPR025341">
    <property type="entry name" value="DUF4247"/>
</dbReference>
<protein>
    <recommendedName>
        <fullName evidence="4">DUF4247 domain-containing protein</fullName>
    </recommendedName>
</protein>
<sequence length="136" mass="14506">MKRALTVVLVLVAFLAGGCGFTDDDVEDHVQGEYKRARSLDIAGGAVAYTSSKAPGPVEQAITKKWKASDRLSDAQGVLLRYPQHVVSLGPNGSGTVIRVEPIGTAYNRYRDRVGNRWAWGPTGENEHGGGPGEGK</sequence>
<dbReference type="AlphaFoldDB" id="A0A8J3YS65"/>
<dbReference type="Proteomes" id="UP000619260">
    <property type="component" value="Unassembled WGS sequence"/>
</dbReference>
<dbReference type="PROSITE" id="PS51257">
    <property type="entry name" value="PROKAR_LIPOPROTEIN"/>
    <property type="match status" value="1"/>
</dbReference>
<accession>A0A8J3YS65</accession>
<dbReference type="RefSeq" id="WP_203902977.1">
    <property type="nucleotide sequence ID" value="NZ_BOPF01000028.1"/>
</dbReference>
<evidence type="ECO:0000313" key="3">
    <source>
        <dbReference type="Proteomes" id="UP000619260"/>
    </source>
</evidence>